<dbReference type="FunFam" id="3.30.160.60:FF:000616">
    <property type="entry name" value="PR domain zinc finger protein 13"/>
    <property type="match status" value="1"/>
</dbReference>
<keyword evidence="3" id="KW-0863">Zinc-finger</keyword>
<evidence type="ECO:0000256" key="3">
    <source>
        <dbReference type="PROSITE-ProRule" id="PRU00042"/>
    </source>
</evidence>
<dbReference type="Pfam" id="PF00096">
    <property type="entry name" value="zf-C2H2"/>
    <property type="match status" value="3"/>
</dbReference>
<dbReference type="SMART" id="SM00355">
    <property type="entry name" value="ZnF_C2H2"/>
    <property type="match status" value="4"/>
</dbReference>
<evidence type="ECO:0000313" key="7">
    <source>
        <dbReference type="RefSeq" id="XP_033351916.1"/>
    </source>
</evidence>
<keyword evidence="1" id="KW-0805">Transcription regulation</keyword>
<feature type="region of interest" description="Disordered" evidence="4">
    <location>
        <begin position="259"/>
        <end position="301"/>
    </location>
</feature>
<evidence type="ECO:0000256" key="4">
    <source>
        <dbReference type="SAM" id="MobiDB-lite"/>
    </source>
</evidence>
<organism evidence="6 7">
    <name type="scientific">Bombus vosnesenskii</name>
    <dbReference type="NCBI Taxonomy" id="207650"/>
    <lineage>
        <taxon>Eukaryota</taxon>
        <taxon>Metazoa</taxon>
        <taxon>Ecdysozoa</taxon>
        <taxon>Arthropoda</taxon>
        <taxon>Hexapoda</taxon>
        <taxon>Insecta</taxon>
        <taxon>Pterygota</taxon>
        <taxon>Neoptera</taxon>
        <taxon>Endopterygota</taxon>
        <taxon>Hymenoptera</taxon>
        <taxon>Apocrita</taxon>
        <taxon>Aculeata</taxon>
        <taxon>Apoidea</taxon>
        <taxon>Anthophila</taxon>
        <taxon>Apidae</taxon>
        <taxon>Bombus</taxon>
        <taxon>Pyrobombus</taxon>
    </lineage>
</organism>
<accession>A0A6J3KHW5</accession>
<dbReference type="PANTHER" id="PTHR16515">
    <property type="entry name" value="PR DOMAIN ZINC FINGER PROTEIN"/>
    <property type="match status" value="1"/>
</dbReference>
<evidence type="ECO:0000256" key="1">
    <source>
        <dbReference type="ARBA" id="ARBA00023015"/>
    </source>
</evidence>
<dbReference type="KEGG" id="bvk:117234631"/>
<dbReference type="InterPro" id="IPR050331">
    <property type="entry name" value="Zinc_finger"/>
</dbReference>
<dbReference type="PANTHER" id="PTHR16515:SF21">
    <property type="entry name" value="PR DOMAIN ZINC FINGER PROTEIN 13"/>
    <property type="match status" value="1"/>
</dbReference>
<proteinExistence type="predicted"/>
<feature type="domain" description="C2H2-type" evidence="5">
    <location>
        <begin position="397"/>
        <end position="424"/>
    </location>
</feature>
<keyword evidence="3" id="KW-0862">Zinc</keyword>
<feature type="compositionally biased region" description="Low complexity" evidence="4">
    <location>
        <begin position="260"/>
        <end position="289"/>
    </location>
</feature>
<keyword evidence="2" id="KW-0804">Transcription</keyword>
<dbReference type="CTD" id="59336"/>
<keyword evidence="3" id="KW-0479">Metal-binding</keyword>
<name>A0A6J3KHW5_9HYME</name>
<gene>
    <name evidence="7" type="primary">LOC117234631</name>
</gene>
<dbReference type="GO" id="GO:0005634">
    <property type="term" value="C:nucleus"/>
    <property type="evidence" value="ECO:0007669"/>
    <property type="project" value="TreeGrafter"/>
</dbReference>
<dbReference type="Gene3D" id="2.170.270.10">
    <property type="entry name" value="SET domain"/>
    <property type="match status" value="1"/>
</dbReference>
<evidence type="ECO:0000259" key="5">
    <source>
        <dbReference type="PROSITE" id="PS50157"/>
    </source>
</evidence>
<dbReference type="RefSeq" id="XP_033351916.1">
    <property type="nucleotide sequence ID" value="XM_033496025.1"/>
</dbReference>
<dbReference type="InterPro" id="IPR046341">
    <property type="entry name" value="SET_dom_sf"/>
</dbReference>
<reference evidence="7" key="1">
    <citation type="submission" date="2025-08" db="UniProtKB">
        <authorList>
            <consortium name="RefSeq"/>
        </authorList>
    </citation>
    <scope>IDENTIFICATION</scope>
    <source>
        <tissue evidence="7">Muscle</tissue>
    </source>
</reference>
<evidence type="ECO:0000256" key="2">
    <source>
        <dbReference type="ARBA" id="ARBA00023163"/>
    </source>
</evidence>
<evidence type="ECO:0000313" key="6">
    <source>
        <dbReference type="Proteomes" id="UP000504631"/>
    </source>
</evidence>
<dbReference type="SUPFAM" id="SSF57667">
    <property type="entry name" value="beta-beta-alpha zinc fingers"/>
    <property type="match status" value="2"/>
</dbReference>
<dbReference type="PROSITE" id="PS00028">
    <property type="entry name" value="ZINC_FINGER_C2H2_1"/>
    <property type="match status" value="3"/>
</dbReference>
<keyword evidence="6" id="KW-1185">Reference proteome</keyword>
<dbReference type="Gene3D" id="3.30.160.60">
    <property type="entry name" value="Classic Zinc Finger"/>
    <property type="match status" value="3"/>
</dbReference>
<dbReference type="InterPro" id="IPR036236">
    <property type="entry name" value="Znf_C2H2_sf"/>
</dbReference>
<feature type="domain" description="C2H2-type" evidence="5">
    <location>
        <begin position="369"/>
        <end position="396"/>
    </location>
</feature>
<dbReference type="InterPro" id="IPR013087">
    <property type="entry name" value="Znf_C2H2_type"/>
</dbReference>
<protein>
    <submittedName>
        <fullName evidence="7">Zinc finger protein SNAI2</fullName>
    </submittedName>
</protein>
<dbReference type="AlphaFoldDB" id="A0A6J3KHW5"/>
<feature type="domain" description="C2H2-type" evidence="5">
    <location>
        <begin position="426"/>
        <end position="449"/>
    </location>
</feature>
<dbReference type="Proteomes" id="UP000504631">
    <property type="component" value="Unplaced"/>
</dbReference>
<dbReference type="PROSITE" id="PS50157">
    <property type="entry name" value="ZINC_FINGER_C2H2_2"/>
    <property type="match status" value="3"/>
</dbReference>
<sequence length="466" mass="52140">MSEITDGSPIDNSRFCGSNNTALMCSEENLMMNAEEYKKIVLFQKYLNKPIVRAAGPIGKDSSTEIIDVKKLSQNSATGIQYVEIIDAEGRLICVNKLVTTPCWLKIIEFANDCQACNVLLMTTAEGVILKTIRDITPGEPLLMWFTEYILAMLNIPFLSPCNIQDQTRYICHICNNLFEFPNPLKIHLALKCNRLDSSHLWTLLSKEFNLSPKPSLSLNLFPNPTFKFELTKLPQAPPVRVSPITIKTIDNTVQLANINPSQCSDQPSPSSSNALSSNSSSTTQISPSKPAPSTREPSITKDTLHRQSAFQPYSNQGSILKKIHPLTRNETVLTPYNMQTTVAPISTDVHAAQVETIVSNLGKSKQGHFCIYCGKVYSRKYGLKIHIRTHTGYKPLKCKYCLRPFGDPSNLNKHVRLHSEGETPYRCDLCGKVLVRRRDLERHLKSRHQENIIDSTDTSSDGADV</sequence>
<dbReference type="GO" id="GO:0008270">
    <property type="term" value="F:zinc ion binding"/>
    <property type="evidence" value="ECO:0007669"/>
    <property type="project" value="UniProtKB-KW"/>
</dbReference>
<dbReference type="GeneID" id="117234631"/>
<dbReference type="GO" id="GO:0010468">
    <property type="term" value="P:regulation of gene expression"/>
    <property type="evidence" value="ECO:0007669"/>
    <property type="project" value="TreeGrafter"/>
</dbReference>